<sequence length="490" mass="55298">MFPSHRRRWSRPLTVDPDAGTYDSGLFTPLEDLHVLSETQFTTLKHPAFPRHGVRIKKTRFCDETVNAYTGYIDVEARHLFFYFFESRSDPDKDDVILWTNGGKVVYSPFRPGCSSSLGLFMELGPCRVLDSNGTKFHPDSWNSRANIFFIDQPIGVGFSYADYGEHVGSTEEAAKDIAAFVHVFFEHFKKFQGRAFHMAGESYGGRYIPVFAAAVYDQNRLLVKNGLSPINLTSIMIGNGLTDFFTMTASYYDMACTPASVPPILDIQTCVRMKQAIPRCVKALREGCVDTFDEFSCQAADSFCNTEIGIPFWRSGKNPYDISVDCDGRVEDTLCYPVTKHISSYLDRPEVRKLIGVDHTLKTTNFSSCSNAVGLEFGRNMDGYRPTYDYIANLLDRGIRALIYVGVNDWICNHVGNERWTLSMEWSGQEGYRSQKAREWLVGGKRAGKTRSYGGLTFATVDGAGHMVPYDKPVESLELVNRWLAREDL</sequence>
<dbReference type="InterPro" id="IPR001563">
    <property type="entry name" value="Peptidase_S10"/>
</dbReference>
<comment type="caution">
    <text evidence="8">The sequence shown here is derived from an EMBL/GenBank/DDBJ whole genome shotgun (WGS) entry which is preliminary data.</text>
</comment>
<dbReference type="Gene3D" id="1.10.287.410">
    <property type="match status" value="1"/>
</dbReference>
<keyword evidence="2 7" id="KW-0121">Carboxypeptidase</keyword>
<dbReference type="Pfam" id="PF00450">
    <property type="entry name" value="Peptidase_S10"/>
    <property type="match status" value="1"/>
</dbReference>
<keyword evidence="9" id="KW-1185">Reference proteome</keyword>
<evidence type="ECO:0000256" key="7">
    <source>
        <dbReference type="RuleBase" id="RU361156"/>
    </source>
</evidence>
<reference evidence="8 9" key="1">
    <citation type="journal article" date="2019" name="Nat. Ecol. Evol.">
        <title>Megaphylogeny resolves global patterns of mushroom evolution.</title>
        <authorList>
            <person name="Varga T."/>
            <person name="Krizsan K."/>
            <person name="Foldi C."/>
            <person name="Dima B."/>
            <person name="Sanchez-Garcia M."/>
            <person name="Sanchez-Ramirez S."/>
            <person name="Szollosi G.J."/>
            <person name="Szarkandi J.G."/>
            <person name="Papp V."/>
            <person name="Albert L."/>
            <person name="Andreopoulos W."/>
            <person name="Angelini C."/>
            <person name="Antonin V."/>
            <person name="Barry K.W."/>
            <person name="Bougher N.L."/>
            <person name="Buchanan P."/>
            <person name="Buyck B."/>
            <person name="Bense V."/>
            <person name="Catcheside P."/>
            <person name="Chovatia M."/>
            <person name="Cooper J."/>
            <person name="Damon W."/>
            <person name="Desjardin D."/>
            <person name="Finy P."/>
            <person name="Geml J."/>
            <person name="Haridas S."/>
            <person name="Hughes K."/>
            <person name="Justo A."/>
            <person name="Karasinski D."/>
            <person name="Kautmanova I."/>
            <person name="Kiss B."/>
            <person name="Kocsube S."/>
            <person name="Kotiranta H."/>
            <person name="LaButti K.M."/>
            <person name="Lechner B.E."/>
            <person name="Liimatainen K."/>
            <person name="Lipzen A."/>
            <person name="Lukacs Z."/>
            <person name="Mihaltcheva S."/>
            <person name="Morgado L.N."/>
            <person name="Niskanen T."/>
            <person name="Noordeloos M.E."/>
            <person name="Ohm R.A."/>
            <person name="Ortiz-Santana B."/>
            <person name="Ovrebo C."/>
            <person name="Racz N."/>
            <person name="Riley R."/>
            <person name="Savchenko A."/>
            <person name="Shiryaev A."/>
            <person name="Soop K."/>
            <person name="Spirin V."/>
            <person name="Szebenyi C."/>
            <person name="Tomsovsky M."/>
            <person name="Tulloss R.E."/>
            <person name="Uehling J."/>
            <person name="Grigoriev I.V."/>
            <person name="Vagvolgyi C."/>
            <person name="Papp T."/>
            <person name="Martin F.M."/>
            <person name="Miettinen O."/>
            <person name="Hibbett D.S."/>
            <person name="Nagy L.G."/>
        </authorList>
    </citation>
    <scope>NUCLEOTIDE SEQUENCE [LARGE SCALE GENOMIC DNA]</scope>
    <source>
        <strain evidence="8 9">FP101781</strain>
    </source>
</reference>
<comment type="similarity">
    <text evidence="1 7">Belongs to the peptidase S10 family.</text>
</comment>
<dbReference type="Gene3D" id="3.40.50.1820">
    <property type="entry name" value="alpha/beta hydrolase"/>
    <property type="match status" value="1"/>
</dbReference>
<evidence type="ECO:0000313" key="9">
    <source>
        <dbReference type="Proteomes" id="UP000298030"/>
    </source>
</evidence>
<keyword evidence="4" id="KW-0732">Signal</keyword>
<evidence type="ECO:0000256" key="2">
    <source>
        <dbReference type="ARBA" id="ARBA00022645"/>
    </source>
</evidence>
<dbReference type="STRING" id="71717.A0A4Y7T5P4"/>
<evidence type="ECO:0000313" key="8">
    <source>
        <dbReference type="EMBL" id="TEB29268.1"/>
    </source>
</evidence>
<protein>
    <recommendedName>
        <fullName evidence="7">Carboxypeptidase</fullName>
        <ecNumber evidence="7">3.4.16.-</ecNumber>
    </recommendedName>
</protein>
<evidence type="ECO:0000256" key="1">
    <source>
        <dbReference type="ARBA" id="ARBA00009431"/>
    </source>
</evidence>
<dbReference type="OrthoDB" id="443318at2759"/>
<keyword evidence="5 7" id="KW-0378">Hydrolase</keyword>
<keyword evidence="6" id="KW-0325">Glycoprotein</keyword>
<name>A0A4Y7T5P4_COPMI</name>
<organism evidence="8 9">
    <name type="scientific">Coprinellus micaceus</name>
    <name type="common">Glistening ink-cap mushroom</name>
    <name type="synonym">Coprinus micaceus</name>
    <dbReference type="NCBI Taxonomy" id="71717"/>
    <lineage>
        <taxon>Eukaryota</taxon>
        <taxon>Fungi</taxon>
        <taxon>Dikarya</taxon>
        <taxon>Basidiomycota</taxon>
        <taxon>Agaricomycotina</taxon>
        <taxon>Agaricomycetes</taxon>
        <taxon>Agaricomycetidae</taxon>
        <taxon>Agaricales</taxon>
        <taxon>Agaricineae</taxon>
        <taxon>Psathyrellaceae</taxon>
        <taxon>Coprinellus</taxon>
    </lineage>
</organism>
<dbReference type="FunFam" id="3.40.50.1820:FF:000226">
    <property type="entry name" value="Carboxypeptidase"/>
    <property type="match status" value="1"/>
</dbReference>
<dbReference type="Proteomes" id="UP000298030">
    <property type="component" value="Unassembled WGS sequence"/>
</dbReference>
<dbReference type="PROSITE" id="PS00560">
    <property type="entry name" value="CARBOXYPEPT_SER_HIS"/>
    <property type="match status" value="1"/>
</dbReference>
<dbReference type="AlphaFoldDB" id="A0A4Y7T5P4"/>
<dbReference type="PANTHER" id="PTHR11802:SF113">
    <property type="entry name" value="SERINE CARBOXYPEPTIDASE CTSA-4.1"/>
    <property type="match status" value="1"/>
</dbReference>
<gene>
    <name evidence="8" type="ORF">FA13DRAFT_1865311</name>
</gene>
<evidence type="ECO:0000256" key="5">
    <source>
        <dbReference type="ARBA" id="ARBA00022801"/>
    </source>
</evidence>
<dbReference type="SUPFAM" id="SSF53474">
    <property type="entry name" value="alpha/beta-Hydrolases"/>
    <property type="match status" value="1"/>
</dbReference>
<keyword evidence="3 7" id="KW-0645">Protease</keyword>
<dbReference type="InterPro" id="IPR029058">
    <property type="entry name" value="AB_hydrolase_fold"/>
</dbReference>
<dbReference type="PROSITE" id="PS00131">
    <property type="entry name" value="CARBOXYPEPT_SER_SER"/>
    <property type="match status" value="1"/>
</dbReference>
<dbReference type="PRINTS" id="PR00724">
    <property type="entry name" value="CRBOXYPTASEC"/>
</dbReference>
<dbReference type="EC" id="3.4.16.-" evidence="7"/>
<dbReference type="PANTHER" id="PTHR11802">
    <property type="entry name" value="SERINE PROTEASE FAMILY S10 SERINE CARBOXYPEPTIDASE"/>
    <property type="match status" value="1"/>
</dbReference>
<dbReference type="InterPro" id="IPR033124">
    <property type="entry name" value="Ser_caboxypep_his_AS"/>
</dbReference>
<accession>A0A4Y7T5P4</accession>
<dbReference type="GO" id="GO:0000324">
    <property type="term" value="C:fungal-type vacuole"/>
    <property type="evidence" value="ECO:0007669"/>
    <property type="project" value="TreeGrafter"/>
</dbReference>
<dbReference type="InterPro" id="IPR018202">
    <property type="entry name" value="Ser_caboxypep_ser_AS"/>
</dbReference>
<evidence type="ECO:0000256" key="3">
    <source>
        <dbReference type="ARBA" id="ARBA00022670"/>
    </source>
</evidence>
<dbReference type="GO" id="GO:0006508">
    <property type="term" value="P:proteolysis"/>
    <property type="evidence" value="ECO:0007669"/>
    <property type="project" value="UniProtKB-KW"/>
</dbReference>
<evidence type="ECO:0000256" key="4">
    <source>
        <dbReference type="ARBA" id="ARBA00022729"/>
    </source>
</evidence>
<proteinExistence type="inferred from homology"/>
<dbReference type="GO" id="GO:0004185">
    <property type="term" value="F:serine-type carboxypeptidase activity"/>
    <property type="evidence" value="ECO:0007669"/>
    <property type="project" value="UniProtKB-UniRule"/>
</dbReference>
<dbReference type="EMBL" id="QPFP01000028">
    <property type="protein sequence ID" value="TEB29268.1"/>
    <property type="molecule type" value="Genomic_DNA"/>
</dbReference>
<evidence type="ECO:0000256" key="6">
    <source>
        <dbReference type="ARBA" id="ARBA00023180"/>
    </source>
</evidence>